<dbReference type="Pfam" id="PF05071">
    <property type="entry name" value="NDUFA12"/>
    <property type="match status" value="1"/>
</dbReference>
<evidence type="ECO:0000313" key="4">
    <source>
        <dbReference type="EMBL" id="PRW57224.1"/>
    </source>
</evidence>
<keyword evidence="2" id="KW-0999">Mitochondrion inner membrane</keyword>
<feature type="compositionally biased region" description="Gly residues" evidence="3">
    <location>
        <begin position="116"/>
        <end position="126"/>
    </location>
</feature>
<dbReference type="GO" id="GO:0045271">
    <property type="term" value="C:respiratory chain complex I"/>
    <property type="evidence" value="ECO:0007669"/>
    <property type="project" value="InterPro"/>
</dbReference>
<organism evidence="4 5">
    <name type="scientific">Chlorella sorokiniana</name>
    <name type="common">Freshwater green alga</name>
    <dbReference type="NCBI Taxonomy" id="3076"/>
    <lineage>
        <taxon>Eukaryota</taxon>
        <taxon>Viridiplantae</taxon>
        <taxon>Chlorophyta</taxon>
        <taxon>core chlorophytes</taxon>
        <taxon>Trebouxiophyceae</taxon>
        <taxon>Chlorellales</taxon>
        <taxon>Chlorellaceae</taxon>
        <taxon>Chlorella clade</taxon>
        <taxon>Chlorella</taxon>
    </lineage>
</organism>
<accession>A0A2P6TT48</accession>
<name>A0A2P6TT48_CHLSO</name>
<reference evidence="4 5" key="1">
    <citation type="journal article" date="2018" name="Plant J.">
        <title>Genome sequences of Chlorella sorokiniana UTEX 1602 and Micractinium conductrix SAG 241.80: implications to maltose excretion by a green alga.</title>
        <authorList>
            <person name="Arriola M.B."/>
            <person name="Velmurugan N."/>
            <person name="Zhang Y."/>
            <person name="Plunkett M.H."/>
            <person name="Hondzo H."/>
            <person name="Barney B.M."/>
        </authorList>
    </citation>
    <scope>NUCLEOTIDE SEQUENCE [LARGE SCALE GENOMIC DNA]</scope>
    <source>
        <strain evidence="5">UTEX 1602</strain>
    </source>
</reference>
<dbReference type="STRING" id="3076.A0A2P6TT48"/>
<keyword evidence="5" id="KW-1185">Reference proteome</keyword>
<keyword evidence="2" id="KW-0496">Mitochondrion</keyword>
<proteinExistence type="inferred from homology"/>
<evidence type="ECO:0000256" key="3">
    <source>
        <dbReference type="SAM" id="MobiDB-lite"/>
    </source>
</evidence>
<protein>
    <recommendedName>
        <fullName evidence="2">NADH dehydrogenase [ubiquinone] 1 alpha subcomplex subunit 12</fullName>
    </recommendedName>
</protein>
<comment type="subcellular location">
    <subcellularLocation>
        <location evidence="2">Mitochondrion inner membrane</location>
        <topology evidence="2">Peripheral membrane protein</topology>
        <orientation evidence="2">Matrix side</orientation>
    </subcellularLocation>
</comment>
<keyword evidence="2" id="KW-0679">Respiratory chain</keyword>
<comment type="function">
    <text evidence="2">Accessory subunit of the mitochondrial membrane respiratory chain NADH dehydrogenase (Complex I), that is believed not to be involved in catalysis. Complex I functions in the transfer of electrons from NADH to the respiratory chain. The immediate electron acceptor for the enzyme is believed to be ubiquinone.</text>
</comment>
<comment type="caution">
    <text evidence="4">The sequence shown here is derived from an EMBL/GenBank/DDBJ whole genome shotgun (WGS) entry which is preliminary data.</text>
</comment>
<keyword evidence="2" id="KW-0249">Electron transport</keyword>
<evidence type="ECO:0000256" key="1">
    <source>
        <dbReference type="ARBA" id="ARBA00007355"/>
    </source>
</evidence>
<evidence type="ECO:0000313" key="5">
    <source>
        <dbReference type="Proteomes" id="UP000239899"/>
    </source>
</evidence>
<evidence type="ECO:0000256" key="2">
    <source>
        <dbReference type="RuleBase" id="RU363103"/>
    </source>
</evidence>
<dbReference type="EMBL" id="LHPG02000007">
    <property type="protein sequence ID" value="PRW57224.1"/>
    <property type="molecule type" value="Genomic_DNA"/>
</dbReference>
<sequence>MAAGGSGGALSRLAARLSWALLKRERMGVDEMGNKYFRKLEKNAFGDEIERRYVKYAGDLDPTQLPAEWHQWLHKAREEPPTEEDIQRGIHQRELYRQRIAEIEREEAARSFQAHSGGGRAGGGGFTQQLPGDKE</sequence>
<dbReference type="OrthoDB" id="274641at2759"/>
<dbReference type="Proteomes" id="UP000239899">
    <property type="component" value="Unassembled WGS sequence"/>
</dbReference>
<dbReference type="InterPro" id="IPR007763">
    <property type="entry name" value="NDUFA12"/>
</dbReference>
<keyword evidence="2" id="KW-0813">Transport</keyword>
<comment type="similarity">
    <text evidence="1 2">Belongs to the complex I NDUFA12 subunit family.</text>
</comment>
<feature type="region of interest" description="Disordered" evidence="3">
    <location>
        <begin position="107"/>
        <end position="135"/>
    </location>
</feature>
<dbReference type="AlphaFoldDB" id="A0A2P6TT48"/>
<dbReference type="PANTHER" id="PTHR12910">
    <property type="entry name" value="NADH-UBIQUINONE OXIDOREDUCTASE SUBUNIT B17.2"/>
    <property type="match status" value="1"/>
</dbReference>
<dbReference type="GO" id="GO:0005743">
    <property type="term" value="C:mitochondrial inner membrane"/>
    <property type="evidence" value="ECO:0007669"/>
    <property type="project" value="UniProtKB-SubCell"/>
</dbReference>
<gene>
    <name evidence="4" type="ORF">C2E21_3973</name>
</gene>
<keyword evidence="2" id="KW-0472">Membrane</keyword>